<keyword evidence="1" id="KW-1133">Transmembrane helix</keyword>
<evidence type="ECO:0000313" key="2">
    <source>
        <dbReference type="EMBL" id="RFA07519.1"/>
    </source>
</evidence>
<dbReference type="PROSITE" id="PS51257">
    <property type="entry name" value="PROKAR_LIPOPROTEIN"/>
    <property type="match status" value="1"/>
</dbReference>
<protein>
    <recommendedName>
        <fullName evidence="4">Gram-positive cocci surface proteins LPxTG domain-containing protein</fullName>
    </recommendedName>
</protein>
<gene>
    <name evidence="2" type="ORF">B7R21_15120</name>
</gene>
<reference evidence="2 3" key="1">
    <citation type="submission" date="2017-04" db="EMBL/GenBank/DDBJ databases">
        <title>Comparative genome analysis of Subtercola boreus.</title>
        <authorList>
            <person name="Cho Y.-J."/>
            <person name="Cho A."/>
            <person name="Kim O.-S."/>
            <person name="Lee J.-I."/>
        </authorList>
    </citation>
    <scope>NUCLEOTIDE SEQUENCE [LARGE SCALE GENOMIC DNA]</scope>
    <source>
        <strain evidence="2 3">P27444</strain>
    </source>
</reference>
<sequence>MGPSGRLARTITVVALTLLLAGCSTLSSGAGGGSASGDLASIGDTSWVALLITVAVAILAGAAGFIVRRRRKARPETRIDRF</sequence>
<accession>A0A3E0VCY9</accession>
<evidence type="ECO:0000313" key="3">
    <source>
        <dbReference type="Proteomes" id="UP000256709"/>
    </source>
</evidence>
<feature type="transmembrane region" description="Helical" evidence="1">
    <location>
        <begin position="45"/>
        <end position="67"/>
    </location>
</feature>
<organism evidence="2 3">
    <name type="scientific">Subtercola boreus</name>
    <dbReference type="NCBI Taxonomy" id="120213"/>
    <lineage>
        <taxon>Bacteria</taxon>
        <taxon>Bacillati</taxon>
        <taxon>Actinomycetota</taxon>
        <taxon>Actinomycetes</taxon>
        <taxon>Micrococcales</taxon>
        <taxon>Microbacteriaceae</taxon>
        <taxon>Subtercola</taxon>
    </lineage>
</organism>
<dbReference type="Proteomes" id="UP000256709">
    <property type="component" value="Unassembled WGS sequence"/>
</dbReference>
<name>A0A3E0VCY9_9MICO</name>
<keyword evidence="1" id="KW-0472">Membrane</keyword>
<keyword evidence="1" id="KW-0812">Transmembrane</keyword>
<comment type="caution">
    <text evidence="2">The sequence shown here is derived from an EMBL/GenBank/DDBJ whole genome shotgun (WGS) entry which is preliminary data.</text>
</comment>
<dbReference type="AlphaFoldDB" id="A0A3E0VCY9"/>
<dbReference type="RefSeq" id="WP_116284058.1">
    <property type="nucleotide sequence ID" value="NZ_NBXA01000026.1"/>
</dbReference>
<dbReference type="NCBIfam" id="TIGR01167">
    <property type="entry name" value="LPXTG_anchor"/>
    <property type="match status" value="1"/>
</dbReference>
<proteinExistence type="predicted"/>
<dbReference type="EMBL" id="NBXA01000026">
    <property type="protein sequence ID" value="RFA07519.1"/>
    <property type="molecule type" value="Genomic_DNA"/>
</dbReference>
<evidence type="ECO:0000256" key="1">
    <source>
        <dbReference type="SAM" id="Phobius"/>
    </source>
</evidence>
<evidence type="ECO:0008006" key="4">
    <source>
        <dbReference type="Google" id="ProtNLM"/>
    </source>
</evidence>